<keyword evidence="11" id="KW-1185">Reference proteome</keyword>
<keyword evidence="6" id="KW-0687">Ribonucleoprotein</keyword>
<keyword evidence="4" id="KW-0963">Cytoplasm</keyword>
<dbReference type="InterPro" id="IPR038526">
    <property type="entry name" value="Ribosomal_eL22_sf"/>
</dbReference>
<evidence type="ECO:0000256" key="4">
    <source>
        <dbReference type="ARBA" id="ARBA00022490"/>
    </source>
</evidence>
<dbReference type="PANTHER" id="PTHR10064:SF2">
    <property type="entry name" value="LARGE RIBOSOMAL SUBUNIT PROTEIN EL22"/>
    <property type="match status" value="1"/>
</dbReference>
<dbReference type="Gene3D" id="3.30.1360.210">
    <property type="match status" value="1"/>
</dbReference>
<dbReference type="InterPro" id="IPR002671">
    <property type="entry name" value="Ribosomal_eL22"/>
</dbReference>
<sequence>VARVRCNRSVGPKKPEQVLKFTLDRTRSVEDGITDAANVEPFLQERIPANGKPGNLGGRVVTTERSKSRIAVTSELLFFPKRSLKPLTKNYLKKSPRDWLCTAANRKENQDLCYFQINQDEEDRDRNQFSFLRFSSDID</sequence>
<dbReference type="Proteomes" id="UP000694425">
    <property type="component" value="Unplaced"/>
</dbReference>
<dbReference type="AlphaFoldDB" id="A0A8C7ENG9"/>
<dbReference type="GO" id="GO:0003723">
    <property type="term" value="F:RNA binding"/>
    <property type="evidence" value="ECO:0007669"/>
    <property type="project" value="TreeGrafter"/>
</dbReference>
<evidence type="ECO:0000256" key="8">
    <source>
        <dbReference type="ARBA" id="ARBA00040613"/>
    </source>
</evidence>
<proteinExistence type="inferred from homology"/>
<dbReference type="Ensembl" id="ENSNVIT00000013604.1">
    <property type="protein sequence ID" value="ENSNVIP00000011604.1"/>
    <property type="gene ID" value="ENSNVIG00000009189.1"/>
</dbReference>
<evidence type="ECO:0000256" key="6">
    <source>
        <dbReference type="ARBA" id="ARBA00023274"/>
    </source>
</evidence>
<dbReference type="PANTHER" id="PTHR10064">
    <property type="entry name" value="60S RIBOSOMAL PROTEIN L22"/>
    <property type="match status" value="1"/>
</dbReference>
<evidence type="ECO:0000256" key="5">
    <source>
        <dbReference type="ARBA" id="ARBA00022980"/>
    </source>
</evidence>
<evidence type="ECO:0000313" key="10">
    <source>
        <dbReference type="Ensembl" id="ENSNVIP00000011604.1"/>
    </source>
</evidence>
<comment type="subunit">
    <text evidence="3">Component of the large ribosomal subunit.</text>
</comment>
<organism evidence="10 11">
    <name type="scientific">Neovison vison</name>
    <name type="common">American mink</name>
    <name type="synonym">Mustela vison</name>
    <dbReference type="NCBI Taxonomy" id="452646"/>
    <lineage>
        <taxon>Eukaryota</taxon>
        <taxon>Metazoa</taxon>
        <taxon>Chordata</taxon>
        <taxon>Craniata</taxon>
        <taxon>Vertebrata</taxon>
        <taxon>Euteleostomi</taxon>
        <taxon>Mammalia</taxon>
        <taxon>Eutheria</taxon>
        <taxon>Laurasiatheria</taxon>
        <taxon>Carnivora</taxon>
        <taxon>Caniformia</taxon>
        <taxon>Musteloidea</taxon>
        <taxon>Mustelidae</taxon>
        <taxon>Mustelinae</taxon>
        <taxon>Neogale</taxon>
    </lineage>
</organism>
<dbReference type="GO" id="GO:0005840">
    <property type="term" value="C:ribosome"/>
    <property type="evidence" value="ECO:0007669"/>
    <property type="project" value="UniProtKB-KW"/>
</dbReference>
<dbReference type="GO" id="GO:0005737">
    <property type="term" value="C:cytoplasm"/>
    <property type="evidence" value="ECO:0007669"/>
    <property type="project" value="UniProtKB-SubCell"/>
</dbReference>
<name>A0A8C7ENG9_NEOVI</name>
<reference evidence="10" key="1">
    <citation type="submission" date="2025-08" db="UniProtKB">
        <authorList>
            <consortium name="Ensembl"/>
        </authorList>
    </citation>
    <scope>IDENTIFICATION</scope>
</reference>
<dbReference type="GO" id="GO:1990904">
    <property type="term" value="C:ribonucleoprotein complex"/>
    <property type="evidence" value="ECO:0007669"/>
    <property type="project" value="UniProtKB-KW"/>
</dbReference>
<protein>
    <recommendedName>
        <fullName evidence="8">Large ribosomal subunit protein eL22</fullName>
    </recommendedName>
    <alternativeName>
        <fullName evidence="9">60S ribosomal protein L22</fullName>
    </alternativeName>
</protein>
<evidence type="ECO:0000313" key="11">
    <source>
        <dbReference type="Proteomes" id="UP000694425"/>
    </source>
</evidence>
<dbReference type="GeneTree" id="ENSGT00940000153314"/>
<evidence type="ECO:0000256" key="9">
    <source>
        <dbReference type="ARBA" id="ARBA00041214"/>
    </source>
</evidence>
<comment type="function">
    <text evidence="7">Component of the large ribosomal subunit. The ribosome is a large ribonucleoprotein complex responsible for the synthesis of proteins in the cell.</text>
</comment>
<reference evidence="10" key="2">
    <citation type="submission" date="2025-09" db="UniProtKB">
        <authorList>
            <consortium name="Ensembl"/>
        </authorList>
    </citation>
    <scope>IDENTIFICATION</scope>
</reference>
<evidence type="ECO:0000256" key="1">
    <source>
        <dbReference type="ARBA" id="ARBA00004496"/>
    </source>
</evidence>
<evidence type="ECO:0000256" key="7">
    <source>
        <dbReference type="ARBA" id="ARBA00034092"/>
    </source>
</evidence>
<comment type="similarity">
    <text evidence="2">Belongs to the eukaryotic ribosomal protein eL22 family.</text>
</comment>
<keyword evidence="5" id="KW-0689">Ribosomal protein</keyword>
<dbReference type="GO" id="GO:0002181">
    <property type="term" value="P:cytoplasmic translation"/>
    <property type="evidence" value="ECO:0007669"/>
    <property type="project" value="TreeGrafter"/>
</dbReference>
<dbReference type="GO" id="GO:0003735">
    <property type="term" value="F:structural constituent of ribosome"/>
    <property type="evidence" value="ECO:0007669"/>
    <property type="project" value="InterPro"/>
</dbReference>
<dbReference type="Pfam" id="PF01776">
    <property type="entry name" value="Ribosomal_L22e"/>
    <property type="match status" value="1"/>
</dbReference>
<evidence type="ECO:0000256" key="2">
    <source>
        <dbReference type="ARBA" id="ARBA00007817"/>
    </source>
</evidence>
<evidence type="ECO:0000256" key="3">
    <source>
        <dbReference type="ARBA" id="ARBA00011133"/>
    </source>
</evidence>
<accession>A0A8C7ENG9</accession>
<comment type="subcellular location">
    <subcellularLocation>
        <location evidence="1">Cytoplasm</location>
    </subcellularLocation>
</comment>